<evidence type="ECO:0000313" key="2">
    <source>
        <dbReference type="Proteomes" id="UP000190675"/>
    </source>
</evidence>
<dbReference type="SUPFAM" id="SSF53822">
    <property type="entry name" value="Periplasmic binding protein-like I"/>
    <property type="match status" value="1"/>
</dbReference>
<reference evidence="1 2" key="1">
    <citation type="submission" date="2016-11" db="EMBL/GenBank/DDBJ databases">
        <authorList>
            <person name="Jaros S."/>
            <person name="Januszkiewicz K."/>
            <person name="Wedrychowicz H."/>
        </authorList>
    </citation>
    <scope>NUCLEOTIDE SEQUENCE [LARGE SCALE GENOMIC DNA]</scope>
    <source>
        <strain evidence="1 2">GAS242</strain>
    </source>
</reference>
<name>A0A1M5UXX3_9BRAD</name>
<dbReference type="Gene3D" id="3.40.50.2300">
    <property type="match status" value="2"/>
</dbReference>
<dbReference type="InterPro" id="IPR028082">
    <property type="entry name" value="Peripla_BP_I"/>
</dbReference>
<dbReference type="InterPro" id="IPR007487">
    <property type="entry name" value="ABC_transpt-TYRBP-like"/>
</dbReference>
<organism evidence="1 2">
    <name type="scientific">Bradyrhizobium erythrophlei</name>
    <dbReference type="NCBI Taxonomy" id="1437360"/>
    <lineage>
        <taxon>Bacteria</taxon>
        <taxon>Pseudomonadati</taxon>
        <taxon>Pseudomonadota</taxon>
        <taxon>Alphaproteobacteria</taxon>
        <taxon>Hyphomicrobiales</taxon>
        <taxon>Nitrobacteraceae</taxon>
        <taxon>Bradyrhizobium</taxon>
    </lineage>
</organism>
<dbReference type="RefSeq" id="WP_079572234.1">
    <property type="nucleotide sequence ID" value="NZ_LT670818.1"/>
</dbReference>
<dbReference type="Pfam" id="PF04392">
    <property type="entry name" value="ABC_sub_bind"/>
    <property type="match status" value="1"/>
</dbReference>
<proteinExistence type="predicted"/>
<dbReference type="PANTHER" id="PTHR35271">
    <property type="entry name" value="ABC TRANSPORTER, SUBSTRATE-BINDING LIPOPROTEIN-RELATED"/>
    <property type="match status" value="1"/>
</dbReference>
<accession>A0A1M5UXX3</accession>
<sequence length="325" mass="34406">MNRRELITLMGGAAFWPFAAVAQTAKVYRIGTLTPGLPIVAQAGPGAILFDALAKRGYVLGQNLVLESRGAAGKIDLVPQMMQELKAANVDVVVTISYPAAAAAKASGVTTVLASGSGDPVKTGLVESLARPGGTVTGIADDASMLSTKRLSLLTALSPKLRRIAMLWNMEDLGMSLRYQASAQAAEGVGITVQPLGVREPDDFNAAFAAMTRDPPDAILMVSDSLTLLNRKRVIDYAAEHRLPAIYEADSIVRDGGLMSYGADLQESFDRAAAMVDHIFKGAKPADLPVEQPTRYQFVINLKTAKSIGLEIPPTLTALADEVIE</sequence>
<evidence type="ECO:0000313" key="1">
    <source>
        <dbReference type="EMBL" id="SHH67766.1"/>
    </source>
</evidence>
<dbReference type="OrthoDB" id="1680494at2"/>
<dbReference type="CDD" id="cd06325">
    <property type="entry name" value="PBP1_ABC_unchar_transporter"/>
    <property type="match status" value="1"/>
</dbReference>
<dbReference type="AlphaFoldDB" id="A0A1M5UXX3"/>
<dbReference type="Proteomes" id="UP000190675">
    <property type="component" value="Chromosome I"/>
</dbReference>
<dbReference type="PANTHER" id="PTHR35271:SF1">
    <property type="entry name" value="ABC TRANSPORTER, SUBSTRATE-BINDING LIPOPROTEIN"/>
    <property type="match status" value="1"/>
</dbReference>
<dbReference type="EMBL" id="LT670818">
    <property type="protein sequence ID" value="SHH67766.1"/>
    <property type="molecule type" value="Genomic_DNA"/>
</dbReference>
<gene>
    <name evidence="1" type="ORF">SAMN05444169_8739</name>
</gene>
<protein>
    <submittedName>
        <fullName evidence="1">Putative ABC transport system substrate-binding protein</fullName>
    </submittedName>
</protein>